<feature type="region of interest" description="Disordered" evidence="15">
    <location>
        <begin position="327"/>
        <end position="391"/>
    </location>
</feature>
<dbReference type="PROSITE" id="PS50261">
    <property type="entry name" value="G_PROTEIN_RECEP_F2_4"/>
    <property type="match status" value="1"/>
</dbReference>
<dbReference type="GO" id="GO:0004930">
    <property type="term" value="F:G protein-coupled receptor activity"/>
    <property type="evidence" value="ECO:0007669"/>
    <property type="project" value="UniProtKB-KW"/>
</dbReference>
<keyword evidence="3" id="KW-0217">Developmental protein</keyword>
<feature type="compositionally biased region" description="Pro residues" evidence="15">
    <location>
        <begin position="330"/>
        <end position="344"/>
    </location>
</feature>
<sequence length="921" mass="98491">MLGCLLLYRLNSLHLIEYTESLVQTQGWSSTEQPCLCSPSAALGVVVEETVLSATIAGLCLKPEPQWGHRLLRPGSWVASGSDPPSRKNCPCNIPPTFANLKDYDSENPNGGREVRTATAQASDCAVRTLPEKVIGSRRQNSRAPPLSPVPLALCVSPGGLRRGAEAHSMEWGYLLEVTSLLAALALLQRSSGAAAASAKELACQEITVPLCKGIGYNYTYMPNQFNHDTQDEAGLEVHQFWPLVEIQCSPDLKFFLCSMYTPICLEDYKKPLPPCRSVCERAKAGCAPLMRQYGFAWPDRMRCDRLPEQGNPDTLCMDYNRTDFTTVAPSPPRRLPPPPPGEQPPSGSGHGRPPGARPASRGRGGGGGDAAAPPTRGGGGKARPPGGGAAPCEPGCQCRAPMVSVSSERHPLYNRVKTGQIANCALPCHNPFFSQDERAFTVFWIGLWSVLCFVSTFATVSTFLIDMERFKYPERPIIFLSACYLFVSVGYLVRLVAGHEKVACSGGAPGAGGAGGAGGAAAAAGAGAAGAGAGGPGGRGEYEELGAVEQHVRYETTGPALCTVVFLLVYFFGMASSIWWVILSLTWFLAAGMKWGNEAIAGYSQYFHLAAWLVPSVKSIAVLALSSVDGDPVAGICYVGNQSLDNLRGFVLAPLVIYLFIGTMFLLAGFVSLFRIRSVIKQQGGPTKTHKLEKLMIRLGLFTVLYTVPAAVVVACLFYEQHNRPRWEATHNCPCLRDLQPDQARRPDYAVFMLKYFMCLVVGITSGVWVWSGKTLESWRALCTRCCWASKGAVVGGGAGAAAAGGAGGQGGTGALGVSGGPGGGAGSLYSDVSTGLTWRSESQVWSPHWLSFAELEARSTHFSPPDSPRPLVHIVTDFLDDTKDARTQSLSANSEEEGPLEEGEESDADRLHTVERVQK</sequence>
<proteinExistence type="inferred from homology"/>
<dbReference type="PANTHER" id="PTHR11309">
    <property type="entry name" value="FRIZZLED"/>
    <property type="match status" value="1"/>
</dbReference>
<keyword evidence="8 16" id="KW-1133">Transmembrane helix</keyword>
<evidence type="ECO:0000256" key="15">
    <source>
        <dbReference type="SAM" id="MobiDB-lite"/>
    </source>
</evidence>
<dbReference type="InterPro" id="IPR000539">
    <property type="entry name" value="Frizzled/Smoothened_7TM"/>
</dbReference>
<feature type="transmembrane region" description="Helical" evidence="16">
    <location>
        <begin position="478"/>
        <end position="498"/>
    </location>
</feature>
<dbReference type="SMART" id="SM00063">
    <property type="entry name" value="FRI"/>
    <property type="match status" value="1"/>
</dbReference>
<evidence type="ECO:0000256" key="1">
    <source>
        <dbReference type="ARBA" id="ARBA00004651"/>
    </source>
</evidence>
<evidence type="ECO:0000256" key="4">
    <source>
        <dbReference type="ARBA" id="ARBA00022475"/>
    </source>
</evidence>
<dbReference type="GO" id="GO:0017147">
    <property type="term" value="F:Wnt-protein binding"/>
    <property type="evidence" value="ECO:0007669"/>
    <property type="project" value="TreeGrafter"/>
</dbReference>
<comment type="caution">
    <text evidence="19">The sequence shown here is derived from an EMBL/GenBank/DDBJ whole genome shotgun (WGS) entry which is preliminary data.</text>
</comment>
<dbReference type="InterPro" id="IPR036790">
    <property type="entry name" value="Frizzled_dom_sf"/>
</dbReference>
<keyword evidence="20" id="KW-1185">Reference proteome</keyword>
<feature type="region of interest" description="Disordered" evidence="15">
    <location>
        <begin position="885"/>
        <end position="921"/>
    </location>
</feature>
<evidence type="ECO:0000256" key="14">
    <source>
        <dbReference type="PROSITE-ProRule" id="PRU00090"/>
    </source>
</evidence>
<dbReference type="GO" id="GO:0035567">
    <property type="term" value="P:non-canonical Wnt signaling pathway"/>
    <property type="evidence" value="ECO:0007669"/>
    <property type="project" value="TreeGrafter"/>
</dbReference>
<dbReference type="InterPro" id="IPR017981">
    <property type="entry name" value="GPCR_2-like_7TM"/>
</dbReference>
<feature type="disulfide bond" evidence="14">
    <location>
        <begin position="276"/>
        <end position="317"/>
    </location>
</feature>
<evidence type="ECO:0000256" key="2">
    <source>
        <dbReference type="ARBA" id="ARBA00008077"/>
    </source>
</evidence>
<accession>A0A8J6DP13</accession>
<feature type="disulfide bond" evidence="14">
    <location>
        <begin position="249"/>
        <end position="287"/>
    </location>
</feature>
<keyword evidence="5" id="KW-0879">Wnt signaling pathway</keyword>
<dbReference type="CDD" id="cd15250">
    <property type="entry name" value="7tmF_FZD8"/>
    <property type="match status" value="1"/>
</dbReference>
<keyword evidence="10 16" id="KW-0472">Membrane</keyword>
<feature type="transmembrane region" description="Helical" evidence="16">
    <location>
        <begin position="443"/>
        <end position="466"/>
    </location>
</feature>
<dbReference type="PANTHER" id="PTHR11309:SF90">
    <property type="entry name" value="FRIZZLED-8"/>
    <property type="match status" value="1"/>
</dbReference>
<dbReference type="Gene3D" id="1.10.2000.10">
    <property type="entry name" value="Frizzled cysteine-rich domain"/>
    <property type="match status" value="1"/>
</dbReference>
<dbReference type="PRINTS" id="PR00489">
    <property type="entry name" value="FRIZZLED"/>
</dbReference>
<dbReference type="InterPro" id="IPR041776">
    <property type="entry name" value="FZ8_CRD"/>
</dbReference>
<keyword evidence="9" id="KW-0297">G-protein coupled receptor</keyword>
<dbReference type="InterPro" id="IPR020067">
    <property type="entry name" value="Frizzled_dom"/>
</dbReference>
<dbReference type="AlphaFoldDB" id="A0A8J6DP13"/>
<evidence type="ECO:0000256" key="10">
    <source>
        <dbReference type="ARBA" id="ARBA00023136"/>
    </source>
</evidence>
<keyword evidence="7" id="KW-0732">Signal</keyword>
<feature type="compositionally biased region" description="Gly residues" evidence="15">
    <location>
        <begin position="377"/>
        <end position="390"/>
    </location>
</feature>
<feature type="transmembrane region" description="Helical" evidence="16">
    <location>
        <begin position="565"/>
        <end position="590"/>
    </location>
</feature>
<dbReference type="OrthoDB" id="10053709at2759"/>
<evidence type="ECO:0000256" key="12">
    <source>
        <dbReference type="ARBA" id="ARBA00023170"/>
    </source>
</evidence>
<evidence type="ECO:0000256" key="13">
    <source>
        <dbReference type="ARBA" id="ARBA00023224"/>
    </source>
</evidence>
<comment type="similarity">
    <text evidence="2">Belongs to the G-protein coupled receptor Fz/Smo family.</text>
</comment>
<evidence type="ECO:0000256" key="9">
    <source>
        <dbReference type="ARBA" id="ARBA00023040"/>
    </source>
</evidence>
<protein>
    <submittedName>
        <fullName evidence="19">Frizzled-8</fullName>
    </submittedName>
</protein>
<comment type="subcellular location">
    <subcellularLocation>
        <location evidence="1">Cell membrane</location>
        <topology evidence="1">Multi-pass membrane protein</topology>
    </subcellularLocation>
</comment>
<evidence type="ECO:0000256" key="3">
    <source>
        <dbReference type="ARBA" id="ARBA00022473"/>
    </source>
</evidence>
<name>A0A8J6DP13_GALPY</name>
<feature type="compositionally biased region" description="Low complexity" evidence="15">
    <location>
        <begin position="345"/>
        <end position="362"/>
    </location>
</feature>
<dbReference type="GO" id="GO:0060070">
    <property type="term" value="P:canonical Wnt signaling pathway"/>
    <property type="evidence" value="ECO:0007669"/>
    <property type="project" value="TreeGrafter"/>
</dbReference>
<organism evidence="19 20">
    <name type="scientific">Galemys pyrenaicus</name>
    <name type="common">Iberian desman</name>
    <name type="synonym">Pyrenean desman</name>
    <dbReference type="NCBI Taxonomy" id="202257"/>
    <lineage>
        <taxon>Eukaryota</taxon>
        <taxon>Metazoa</taxon>
        <taxon>Chordata</taxon>
        <taxon>Craniata</taxon>
        <taxon>Vertebrata</taxon>
        <taxon>Euteleostomi</taxon>
        <taxon>Mammalia</taxon>
        <taxon>Eutheria</taxon>
        <taxon>Laurasiatheria</taxon>
        <taxon>Eulipotyphla</taxon>
        <taxon>Talpidae</taxon>
        <taxon>Galemys</taxon>
    </lineage>
</organism>
<feature type="domain" description="G-protein coupled receptors family 2 profile 2" evidence="18">
    <location>
        <begin position="442"/>
        <end position="779"/>
    </location>
</feature>
<feature type="compositionally biased region" description="Acidic residues" evidence="15">
    <location>
        <begin position="896"/>
        <end position="909"/>
    </location>
</feature>
<evidence type="ECO:0000256" key="11">
    <source>
        <dbReference type="ARBA" id="ARBA00023157"/>
    </source>
</evidence>
<keyword evidence="4" id="KW-1003">Cell membrane</keyword>
<feature type="domain" description="FZ" evidence="17">
    <location>
        <begin position="199"/>
        <end position="320"/>
    </location>
</feature>
<evidence type="ECO:0000259" key="18">
    <source>
        <dbReference type="PROSITE" id="PS50261"/>
    </source>
</evidence>
<dbReference type="GO" id="GO:0042813">
    <property type="term" value="F:Wnt receptor activity"/>
    <property type="evidence" value="ECO:0007669"/>
    <property type="project" value="TreeGrafter"/>
</dbReference>
<evidence type="ECO:0000259" key="17">
    <source>
        <dbReference type="PROSITE" id="PS50038"/>
    </source>
</evidence>
<dbReference type="Gene3D" id="1.20.1070.10">
    <property type="entry name" value="Rhodopsin 7-helix transmembrane proteins"/>
    <property type="match status" value="1"/>
</dbReference>
<dbReference type="InterPro" id="IPR015526">
    <property type="entry name" value="Frizzled/SFRP"/>
</dbReference>
<evidence type="ECO:0000256" key="16">
    <source>
        <dbReference type="SAM" id="Phobius"/>
    </source>
</evidence>
<dbReference type="CDD" id="cd07461">
    <property type="entry name" value="CRD_FZ8"/>
    <property type="match status" value="1"/>
</dbReference>
<keyword evidence="11 14" id="KW-1015">Disulfide bond</keyword>
<evidence type="ECO:0000256" key="6">
    <source>
        <dbReference type="ARBA" id="ARBA00022692"/>
    </source>
</evidence>
<feature type="compositionally biased region" description="Basic and acidic residues" evidence="15">
    <location>
        <begin position="910"/>
        <end position="921"/>
    </location>
</feature>
<feature type="disulfide bond" evidence="14">
    <location>
        <begin position="212"/>
        <end position="258"/>
    </location>
</feature>
<dbReference type="Pfam" id="PF01534">
    <property type="entry name" value="Frizzled"/>
    <property type="match status" value="1"/>
</dbReference>
<feature type="disulfide bond" evidence="14">
    <location>
        <begin position="204"/>
        <end position="265"/>
    </location>
</feature>
<dbReference type="Proteomes" id="UP000700334">
    <property type="component" value="Unassembled WGS sequence"/>
</dbReference>
<dbReference type="FunFam" id="1.10.2000.10:FF:000004">
    <property type="entry name" value="Frizzled class receptor 8a"/>
    <property type="match status" value="1"/>
</dbReference>
<feature type="transmembrane region" description="Helical" evidence="16">
    <location>
        <begin position="649"/>
        <end position="675"/>
    </location>
</feature>
<dbReference type="SUPFAM" id="SSF63501">
    <property type="entry name" value="Frizzled cysteine-rich domain"/>
    <property type="match status" value="1"/>
</dbReference>
<dbReference type="EMBL" id="JAGFMF010011673">
    <property type="protein sequence ID" value="KAG8516607.1"/>
    <property type="molecule type" value="Genomic_DNA"/>
</dbReference>
<dbReference type="PROSITE" id="PS50038">
    <property type="entry name" value="FZ"/>
    <property type="match status" value="1"/>
</dbReference>
<dbReference type="SMART" id="SM01330">
    <property type="entry name" value="Frizzled"/>
    <property type="match status" value="1"/>
</dbReference>
<keyword evidence="6 16" id="KW-0812">Transmembrane</keyword>
<evidence type="ECO:0000313" key="19">
    <source>
        <dbReference type="EMBL" id="KAG8516607.1"/>
    </source>
</evidence>
<gene>
    <name evidence="19" type="ORF">J0S82_004054</name>
</gene>
<evidence type="ECO:0000313" key="20">
    <source>
        <dbReference type="Proteomes" id="UP000700334"/>
    </source>
</evidence>
<dbReference type="GO" id="GO:0005886">
    <property type="term" value="C:plasma membrane"/>
    <property type="evidence" value="ECO:0007669"/>
    <property type="project" value="UniProtKB-SubCell"/>
</dbReference>
<feature type="transmembrane region" description="Helical" evidence="16">
    <location>
        <begin position="750"/>
        <end position="772"/>
    </location>
</feature>
<feature type="disulfide bond" evidence="14">
    <location>
        <begin position="280"/>
        <end position="304"/>
    </location>
</feature>
<keyword evidence="12" id="KW-0675">Receptor</keyword>
<evidence type="ECO:0000256" key="8">
    <source>
        <dbReference type="ARBA" id="ARBA00022989"/>
    </source>
</evidence>
<evidence type="ECO:0000256" key="5">
    <source>
        <dbReference type="ARBA" id="ARBA00022687"/>
    </source>
</evidence>
<evidence type="ECO:0000256" key="7">
    <source>
        <dbReference type="ARBA" id="ARBA00022729"/>
    </source>
</evidence>
<feature type="transmembrane region" description="Helical" evidence="16">
    <location>
        <begin position="696"/>
        <end position="721"/>
    </location>
</feature>
<dbReference type="Pfam" id="PF01392">
    <property type="entry name" value="Fz"/>
    <property type="match status" value="1"/>
</dbReference>
<keyword evidence="13" id="KW-0807">Transducer</keyword>
<reference evidence="19" key="1">
    <citation type="journal article" date="2021" name="Evol. Appl.">
        <title>The genome of the Pyrenean desman and the effects of bottlenecks and inbreeding on the genomic landscape of an endangered species.</title>
        <authorList>
            <person name="Escoda L."/>
            <person name="Castresana J."/>
        </authorList>
    </citation>
    <scope>NUCLEOTIDE SEQUENCE</scope>
    <source>
        <strain evidence="19">IBE-C5619</strain>
    </source>
</reference>